<protein>
    <submittedName>
        <fullName evidence="1">Uncharacterized protein</fullName>
    </submittedName>
</protein>
<dbReference type="Pfam" id="PF19781">
    <property type="entry name" value="DUF6266"/>
    <property type="match status" value="1"/>
</dbReference>
<accession>A0A081PJY4</accession>
<dbReference type="eggNOG" id="ENOG5034BN5">
    <property type="taxonomic scope" value="Bacteria"/>
</dbReference>
<proteinExistence type="predicted"/>
<name>A0A081PJY4_9SPHI</name>
<reference evidence="1 2" key="1">
    <citation type="journal article" date="1992" name="Int. J. Syst. Bacteriol.">
        <title>Sphingobacterium antarcticus sp. nov. a Psychrotrophic Bacterium from the Soils of Schirmacher Oasis, Antarctica.</title>
        <authorList>
            <person name="Shivaji S."/>
            <person name="Ray M.K."/>
            <person name="Rao N.S."/>
            <person name="Saiserr L."/>
            <person name="Jagannadham M.V."/>
            <person name="Kumar G.S."/>
            <person name="Reddy G."/>
            <person name="Bhargava P.M."/>
        </authorList>
    </citation>
    <scope>NUCLEOTIDE SEQUENCE [LARGE SCALE GENOMIC DNA]</scope>
    <source>
        <strain evidence="1 2">4BY</strain>
    </source>
</reference>
<dbReference type="InterPro" id="IPR046233">
    <property type="entry name" value="DUF6266"/>
</dbReference>
<organism evidence="1 2">
    <name type="scientific">Pedobacter antarcticus 4BY</name>
    <dbReference type="NCBI Taxonomy" id="1358423"/>
    <lineage>
        <taxon>Bacteria</taxon>
        <taxon>Pseudomonadati</taxon>
        <taxon>Bacteroidota</taxon>
        <taxon>Sphingobacteriia</taxon>
        <taxon>Sphingobacteriales</taxon>
        <taxon>Sphingobacteriaceae</taxon>
        <taxon>Pedobacter</taxon>
    </lineage>
</organism>
<dbReference type="Proteomes" id="UP000028007">
    <property type="component" value="Unassembled WGS sequence"/>
</dbReference>
<evidence type="ECO:0000313" key="1">
    <source>
        <dbReference type="EMBL" id="KEQ31007.1"/>
    </source>
</evidence>
<evidence type="ECO:0000313" key="2">
    <source>
        <dbReference type="Proteomes" id="UP000028007"/>
    </source>
</evidence>
<dbReference type="OrthoDB" id="648163at2"/>
<dbReference type="RefSeq" id="WP_037438708.1">
    <property type="nucleotide sequence ID" value="NZ_JNFF01000022.1"/>
</dbReference>
<keyword evidence="2" id="KW-1185">Reference proteome</keyword>
<dbReference type="EMBL" id="JNFF01000022">
    <property type="protein sequence ID" value="KEQ31007.1"/>
    <property type="molecule type" value="Genomic_DNA"/>
</dbReference>
<comment type="caution">
    <text evidence="1">The sequence shown here is derived from an EMBL/GenBank/DDBJ whole genome shotgun (WGS) entry which is preliminary data.</text>
</comment>
<sequence>MSKQNKTITESARTVSYMLNNKRVTRGVGLFKDRQSIGQLAVREATRISTAFLKTVKDFIEITFEPAAALKKDNAWNIASSRIRKEAIRGLYPEQQIDFSSLCLSQGDLPPVDNLELKVEKDRLEYSWNPGNTRNGMLWNDKVMLLVYFPEIKKAEFILSGANRNEGKQIFIPLKFAIPRVIETYLTFISSNHKTVSDSVYTGRLIW</sequence>
<gene>
    <name evidence="1" type="ORF">N180_09015</name>
</gene>
<dbReference type="AlphaFoldDB" id="A0A081PJY4"/>